<dbReference type="Proteomes" id="UP000030762">
    <property type="component" value="Unassembled WGS sequence"/>
</dbReference>
<protein>
    <recommendedName>
        <fullName evidence="4">Tudor domain-containing protein</fullName>
    </recommendedName>
</protein>
<organism evidence="2 3">
    <name type="scientific">Saprolegnia diclina (strain VS20)</name>
    <dbReference type="NCBI Taxonomy" id="1156394"/>
    <lineage>
        <taxon>Eukaryota</taxon>
        <taxon>Sar</taxon>
        <taxon>Stramenopiles</taxon>
        <taxon>Oomycota</taxon>
        <taxon>Saprolegniomycetes</taxon>
        <taxon>Saprolegniales</taxon>
        <taxon>Saprolegniaceae</taxon>
        <taxon>Saprolegnia</taxon>
    </lineage>
</organism>
<evidence type="ECO:0008006" key="4">
    <source>
        <dbReference type="Google" id="ProtNLM"/>
    </source>
</evidence>
<evidence type="ECO:0000256" key="1">
    <source>
        <dbReference type="SAM" id="MobiDB-lite"/>
    </source>
</evidence>
<dbReference type="VEuPathDB" id="FungiDB:SDRG_11456"/>
<accession>T0RFC3</accession>
<feature type="compositionally biased region" description="Low complexity" evidence="1">
    <location>
        <begin position="100"/>
        <end position="116"/>
    </location>
</feature>
<dbReference type="STRING" id="1156394.T0RFC3"/>
<dbReference type="InParanoid" id="T0RFC3"/>
<proteinExistence type="predicted"/>
<gene>
    <name evidence="2" type="ORF">SDRG_11456</name>
</gene>
<sequence length="487" mass="52678">MRAIPHVSADDWFHREPETLSVLTTDDNVTLVLASSEGSLANGAVVVTPIHAPLPDEDDSSLGTAAEVIQLAAGKATLDHVHELLETLRHLDQHLQQSNGSEGMSATSSASGSPESRATDAASTDLVEMYCDLTRQVDWFNPGARVFLADADQQLQSAVVVARLTPTSCTVYVDATHNYVRVAVASLVVYQPAILDRPHTPCDDDGDVQTNKNASTTAVDPLYAVTERIPHASLSSVANPSALVMYDVDTWVLAEHPWTRHVERCRVRAIGADGYRLRFADGTVAKEVPVTSLAPVVVASTAPTGRFYVGDYVLACHPSYDAFGTAQITSMDSAASCTVVFDDGDAVAHVPANALRHLHDASVWSRHQRRCFPDVQPPPRFQRHDTVLARFHGSAKYFAGVVVTVGPHEMADIRFLATNTIRAVPFDQLVSTTIVSPPPFLPPVNKPRKSLLRALADGMRRPSSKNADELQLDLSCSRKTSLSAQLQ</sequence>
<dbReference type="Gene3D" id="2.30.30.140">
    <property type="match status" value="1"/>
</dbReference>
<evidence type="ECO:0000313" key="2">
    <source>
        <dbReference type="EMBL" id="EQC30983.1"/>
    </source>
</evidence>
<reference evidence="2 3" key="1">
    <citation type="submission" date="2012-04" db="EMBL/GenBank/DDBJ databases">
        <title>The Genome Sequence of Saprolegnia declina VS20.</title>
        <authorList>
            <consortium name="The Broad Institute Genome Sequencing Platform"/>
            <person name="Russ C."/>
            <person name="Nusbaum C."/>
            <person name="Tyler B."/>
            <person name="van West P."/>
            <person name="Dieguez-Uribeondo J."/>
            <person name="de Bruijn I."/>
            <person name="Tripathy S."/>
            <person name="Jiang R."/>
            <person name="Young S.K."/>
            <person name="Zeng Q."/>
            <person name="Gargeya S."/>
            <person name="Fitzgerald M."/>
            <person name="Haas B."/>
            <person name="Abouelleil A."/>
            <person name="Alvarado L."/>
            <person name="Arachchi H.M."/>
            <person name="Berlin A."/>
            <person name="Chapman S.B."/>
            <person name="Goldberg J."/>
            <person name="Griggs A."/>
            <person name="Gujja S."/>
            <person name="Hansen M."/>
            <person name="Howarth C."/>
            <person name="Imamovic A."/>
            <person name="Larimer J."/>
            <person name="McCowen C."/>
            <person name="Montmayeur A."/>
            <person name="Murphy C."/>
            <person name="Neiman D."/>
            <person name="Pearson M."/>
            <person name="Priest M."/>
            <person name="Roberts A."/>
            <person name="Saif S."/>
            <person name="Shea T."/>
            <person name="Sisk P."/>
            <person name="Sykes S."/>
            <person name="Wortman J."/>
            <person name="Nusbaum C."/>
            <person name="Birren B."/>
        </authorList>
    </citation>
    <scope>NUCLEOTIDE SEQUENCE [LARGE SCALE GENOMIC DNA]</scope>
    <source>
        <strain evidence="2 3">VS20</strain>
    </source>
</reference>
<keyword evidence="3" id="KW-1185">Reference proteome</keyword>
<evidence type="ECO:0000313" key="3">
    <source>
        <dbReference type="Proteomes" id="UP000030762"/>
    </source>
</evidence>
<name>T0RFC3_SAPDV</name>
<dbReference type="GeneID" id="19952183"/>
<dbReference type="OrthoDB" id="69638at2759"/>
<feature type="region of interest" description="Disordered" evidence="1">
    <location>
        <begin position="96"/>
        <end position="121"/>
    </location>
</feature>
<dbReference type="EMBL" id="JH767172">
    <property type="protein sequence ID" value="EQC30983.1"/>
    <property type="molecule type" value="Genomic_DNA"/>
</dbReference>
<dbReference type="RefSeq" id="XP_008615721.1">
    <property type="nucleotide sequence ID" value="XM_008617499.1"/>
</dbReference>
<dbReference type="AlphaFoldDB" id="T0RFC3"/>